<sequence>MRSTQKGSFTRVASILSVAGLAVGIAALLITLFILNGFERVISQKISEFDGHIRIRHFLSDPIQPHIAGFDSLMAINSEGFTRSGFVQGSALLRKGKSAEGVIVEGLETLGGKFIQNMLVEGSANLEGNQIIIGQSLADQFRLTVGDKIVLFDIATLQTSKKRLEQFVISGLFHSGMTEYDNSLVFTSIQKANELFAMEGKVSGHIIRLNDHSQYKFIAKLLEKTLAYPYMVITWKEKNQTLFRWMDVQRFPILF</sequence>
<protein>
    <recommendedName>
        <fullName evidence="2">MacB-like periplasmic core domain-containing protein</fullName>
    </recommendedName>
</protein>
<dbReference type="EMBL" id="UINC01055784">
    <property type="protein sequence ID" value="SVB75064.1"/>
    <property type="molecule type" value="Genomic_DNA"/>
</dbReference>
<accession>A0A382GJY0</accession>
<dbReference type="PANTHER" id="PTHR30489:SF0">
    <property type="entry name" value="LIPOPROTEIN-RELEASING SYSTEM TRANSMEMBRANE PROTEIN LOLE"/>
    <property type="match status" value="1"/>
</dbReference>
<keyword evidence="1" id="KW-0472">Membrane</keyword>
<dbReference type="Pfam" id="PF12704">
    <property type="entry name" value="MacB_PCD"/>
    <property type="match status" value="1"/>
</dbReference>
<dbReference type="PANTHER" id="PTHR30489">
    <property type="entry name" value="LIPOPROTEIN-RELEASING SYSTEM TRANSMEMBRANE PROTEIN LOLE"/>
    <property type="match status" value="1"/>
</dbReference>
<dbReference type="GO" id="GO:0098797">
    <property type="term" value="C:plasma membrane protein complex"/>
    <property type="evidence" value="ECO:0007669"/>
    <property type="project" value="TreeGrafter"/>
</dbReference>
<organism evidence="3">
    <name type="scientific">marine metagenome</name>
    <dbReference type="NCBI Taxonomy" id="408172"/>
    <lineage>
        <taxon>unclassified sequences</taxon>
        <taxon>metagenomes</taxon>
        <taxon>ecological metagenomes</taxon>
    </lineage>
</organism>
<dbReference type="GO" id="GO:0044874">
    <property type="term" value="P:lipoprotein localization to outer membrane"/>
    <property type="evidence" value="ECO:0007669"/>
    <property type="project" value="TreeGrafter"/>
</dbReference>
<evidence type="ECO:0000256" key="1">
    <source>
        <dbReference type="SAM" id="Phobius"/>
    </source>
</evidence>
<reference evidence="3" key="1">
    <citation type="submission" date="2018-05" db="EMBL/GenBank/DDBJ databases">
        <authorList>
            <person name="Lanie J.A."/>
            <person name="Ng W.-L."/>
            <person name="Kazmierczak K.M."/>
            <person name="Andrzejewski T.M."/>
            <person name="Davidsen T.M."/>
            <person name="Wayne K.J."/>
            <person name="Tettelin H."/>
            <person name="Glass J.I."/>
            <person name="Rusch D."/>
            <person name="Podicherti R."/>
            <person name="Tsui H.-C.T."/>
            <person name="Winkler M.E."/>
        </authorList>
    </citation>
    <scope>NUCLEOTIDE SEQUENCE</scope>
</reference>
<evidence type="ECO:0000259" key="2">
    <source>
        <dbReference type="Pfam" id="PF12704"/>
    </source>
</evidence>
<keyword evidence="1" id="KW-1133">Transmembrane helix</keyword>
<keyword evidence="1" id="KW-0812">Transmembrane</keyword>
<name>A0A382GJY0_9ZZZZ</name>
<evidence type="ECO:0000313" key="3">
    <source>
        <dbReference type="EMBL" id="SVB75064.1"/>
    </source>
</evidence>
<dbReference type="InterPro" id="IPR051447">
    <property type="entry name" value="Lipoprotein-release_system"/>
</dbReference>
<feature type="transmembrane region" description="Helical" evidence="1">
    <location>
        <begin position="12"/>
        <end position="35"/>
    </location>
</feature>
<feature type="domain" description="MacB-like periplasmic core" evidence="2">
    <location>
        <begin position="14"/>
        <end position="214"/>
    </location>
</feature>
<gene>
    <name evidence="3" type="ORF">METZ01_LOCUS227918</name>
</gene>
<dbReference type="AlphaFoldDB" id="A0A382GJY0"/>
<dbReference type="InterPro" id="IPR025857">
    <property type="entry name" value="MacB_PCD"/>
</dbReference>
<proteinExistence type="predicted"/>
<feature type="non-terminal residue" evidence="3">
    <location>
        <position position="255"/>
    </location>
</feature>